<comment type="caution">
    <text evidence="1">The sequence shown here is derived from an EMBL/GenBank/DDBJ whole genome shotgun (WGS) entry which is preliminary data.</text>
</comment>
<accession>A0ABV3Z765</accession>
<organism evidence="1 2">
    <name type="scientific">Hyphococcus lacteus</name>
    <dbReference type="NCBI Taxonomy" id="3143536"/>
    <lineage>
        <taxon>Bacteria</taxon>
        <taxon>Pseudomonadati</taxon>
        <taxon>Pseudomonadota</taxon>
        <taxon>Alphaproteobacteria</taxon>
        <taxon>Parvularculales</taxon>
        <taxon>Parvularculaceae</taxon>
        <taxon>Hyphococcus</taxon>
    </lineage>
</organism>
<sequence>MKKTDLRGFLSYFTLAVSLVGCGHSNAEQPPPIVTSYTPEYVQTHRFICKTLDAEFSIRSVGPTKSGPPEVTFESAKFNGTNVAAAEEIKNIFELINHTELISGECLEQTPSVGAVISAVTKTGDIPRIRMYVDFTQSGVTLYELACSVVKAPTELPGQMADLCSFEK</sequence>
<evidence type="ECO:0000313" key="2">
    <source>
        <dbReference type="Proteomes" id="UP001560685"/>
    </source>
</evidence>
<reference evidence="1 2" key="1">
    <citation type="submission" date="2024-05" db="EMBL/GenBank/DDBJ databases">
        <title>Three bacterial strains, DH-69, EH-24, and ECK-19 isolated from coastal sediments.</title>
        <authorList>
            <person name="Ye Y.-Q."/>
            <person name="Du Z.-J."/>
        </authorList>
    </citation>
    <scope>NUCLEOTIDE SEQUENCE [LARGE SCALE GENOMIC DNA]</scope>
    <source>
        <strain evidence="1 2">ECK-19</strain>
    </source>
</reference>
<dbReference type="EMBL" id="JBEHZE010000002">
    <property type="protein sequence ID" value="MEX6634657.1"/>
    <property type="molecule type" value="Genomic_DNA"/>
</dbReference>
<name>A0ABV3Z765_9PROT</name>
<gene>
    <name evidence="1" type="ORF">ABFZ84_13975</name>
</gene>
<evidence type="ECO:0000313" key="1">
    <source>
        <dbReference type="EMBL" id="MEX6634657.1"/>
    </source>
</evidence>
<dbReference type="RefSeq" id="WP_369314701.1">
    <property type="nucleotide sequence ID" value="NZ_JBEHZE010000002.1"/>
</dbReference>
<evidence type="ECO:0008006" key="3">
    <source>
        <dbReference type="Google" id="ProtNLM"/>
    </source>
</evidence>
<keyword evidence="2" id="KW-1185">Reference proteome</keyword>
<protein>
    <recommendedName>
        <fullName evidence="3">Lipoprotein</fullName>
    </recommendedName>
</protein>
<proteinExistence type="predicted"/>
<dbReference type="Proteomes" id="UP001560685">
    <property type="component" value="Unassembled WGS sequence"/>
</dbReference>
<dbReference type="PROSITE" id="PS51257">
    <property type="entry name" value="PROKAR_LIPOPROTEIN"/>
    <property type="match status" value="1"/>
</dbReference>